<evidence type="ECO:0000313" key="1">
    <source>
        <dbReference type="EMBL" id="MCF1714423.1"/>
    </source>
</evidence>
<dbReference type="EMBL" id="JAKEVY010000002">
    <property type="protein sequence ID" value="MCF1714423.1"/>
    <property type="molecule type" value="Genomic_DNA"/>
</dbReference>
<reference evidence="1 2" key="1">
    <citation type="submission" date="2022-01" db="EMBL/GenBank/DDBJ databases">
        <title>Flavihumibacter sp. nov., isolated from sediment of a river.</title>
        <authorList>
            <person name="Liu H."/>
        </authorList>
    </citation>
    <scope>NUCLEOTIDE SEQUENCE [LARGE SCALE GENOMIC DNA]</scope>
    <source>
        <strain evidence="1 2">RY-1</strain>
    </source>
</reference>
<name>A0ABS9BH09_9BACT</name>
<dbReference type="RefSeq" id="WP_234865088.1">
    <property type="nucleotide sequence ID" value="NZ_JAKEVY010000002.1"/>
</dbReference>
<sequence length="176" mass="18623">MNKILKSSIVLLFFSTTIFIIQVSCQKTSDAQSGGSTYILPTATSSRLGGIIVGEGLDVTNNGTLSVKTTTSAAPSLIFFSRSNPAGTRGDEIWKANIDGSNPQKLNITLPSGYLISLNQATPETNGSAIVVTTDQKIIFRATISSAPWSSLFSCDFNGSNVVKLLDNVGTSYAIY</sequence>
<evidence type="ECO:0000313" key="2">
    <source>
        <dbReference type="Proteomes" id="UP001200145"/>
    </source>
</evidence>
<gene>
    <name evidence="1" type="ORF">L0U88_07270</name>
</gene>
<dbReference type="Proteomes" id="UP001200145">
    <property type="component" value="Unassembled WGS sequence"/>
</dbReference>
<organism evidence="1 2">
    <name type="scientific">Flavihumibacter fluminis</name>
    <dbReference type="NCBI Taxonomy" id="2909236"/>
    <lineage>
        <taxon>Bacteria</taxon>
        <taxon>Pseudomonadati</taxon>
        <taxon>Bacteroidota</taxon>
        <taxon>Chitinophagia</taxon>
        <taxon>Chitinophagales</taxon>
        <taxon>Chitinophagaceae</taxon>
        <taxon>Flavihumibacter</taxon>
    </lineage>
</organism>
<keyword evidence="2" id="KW-1185">Reference proteome</keyword>
<protein>
    <recommendedName>
        <fullName evidence="3">Lamin tail-like protein</fullName>
    </recommendedName>
</protein>
<evidence type="ECO:0008006" key="3">
    <source>
        <dbReference type="Google" id="ProtNLM"/>
    </source>
</evidence>
<comment type="caution">
    <text evidence="1">The sequence shown here is derived from an EMBL/GenBank/DDBJ whole genome shotgun (WGS) entry which is preliminary data.</text>
</comment>
<accession>A0ABS9BH09</accession>
<proteinExistence type="predicted"/>